<evidence type="ECO:0000259" key="7">
    <source>
        <dbReference type="PROSITE" id="PS50928"/>
    </source>
</evidence>
<sequence length="215" mass="22662">MSWISANASTIMERFVDHLVLSLPPILLAFLLALPLARLAVRFRPLRTPITLGSALLYAIPSLPLFIIMPLITGIELRSATNVIIALTLYGLALMVPVAADAFTAVDRDVLQSATAQGFAPMHRFLAVELPLAGPALVAGLRVVAVSTVSLATVGAVLGVPSLGSLFTQGFERNIMPSIVAGIVITALLAVLLDQLIVLIGRVLMPWTRGAGVRA</sequence>
<keyword evidence="5 6" id="KW-0472">Membrane</keyword>
<reference evidence="8 9" key="1">
    <citation type="submission" date="2020-08" db="EMBL/GenBank/DDBJ databases">
        <title>Sequencing the genomes of 1000 actinobacteria strains.</title>
        <authorList>
            <person name="Klenk H.-P."/>
        </authorList>
    </citation>
    <scope>NUCLEOTIDE SEQUENCE [LARGE SCALE GENOMIC DNA]</scope>
    <source>
        <strain evidence="8 9">DSM 23040</strain>
    </source>
</reference>
<dbReference type="PANTHER" id="PTHR30177:SF4">
    <property type="entry name" value="OSMOPROTECTANT IMPORT PERMEASE PROTEIN OSMW"/>
    <property type="match status" value="1"/>
</dbReference>
<dbReference type="PANTHER" id="PTHR30177">
    <property type="entry name" value="GLYCINE BETAINE/L-PROLINE TRANSPORT SYSTEM PERMEASE PROTEIN PROW"/>
    <property type="match status" value="1"/>
</dbReference>
<dbReference type="Proteomes" id="UP000568050">
    <property type="component" value="Unassembled WGS sequence"/>
</dbReference>
<dbReference type="AlphaFoldDB" id="A0A839QUY8"/>
<comment type="caution">
    <text evidence="8">The sequence shown here is derived from an EMBL/GenBank/DDBJ whole genome shotgun (WGS) entry which is preliminary data.</text>
</comment>
<keyword evidence="4 6" id="KW-1133">Transmembrane helix</keyword>
<dbReference type="EMBL" id="JACHWP010000007">
    <property type="protein sequence ID" value="MBB3023545.1"/>
    <property type="molecule type" value="Genomic_DNA"/>
</dbReference>
<name>A0A839QUY8_9MICO</name>
<dbReference type="InterPro" id="IPR035906">
    <property type="entry name" value="MetI-like_sf"/>
</dbReference>
<evidence type="ECO:0000313" key="9">
    <source>
        <dbReference type="Proteomes" id="UP000568050"/>
    </source>
</evidence>
<evidence type="ECO:0000313" key="8">
    <source>
        <dbReference type="EMBL" id="MBB3023545.1"/>
    </source>
</evidence>
<organism evidence="8 9">
    <name type="scientific">Helcobacillus massiliensis</name>
    <dbReference type="NCBI Taxonomy" id="521392"/>
    <lineage>
        <taxon>Bacteria</taxon>
        <taxon>Bacillati</taxon>
        <taxon>Actinomycetota</taxon>
        <taxon>Actinomycetes</taxon>
        <taxon>Micrococcales</taxon>
        <taxon>Dermabacteraceae</taxon>
        <taxon>Helcobacillus</taxon>
    </lineage>
</organism>
<dbReference type="PROSITE" id="PS50928">
    <property type="entry name" value="ABC_TM1"/>
    <property type="match status" value="1"/>
</dbReference>
<keyword evidence="2 6" id="KW-0813">Transport</keyword>
<evidence type="ECO:0000256" key="6">
    <source>
        <dbReference type="RuleBase" id="RU363032"/>
    </source>
</evidence>
<accession>A0A839QUY8</accession>
<feature type="transmembrane region" description="Helical" evidence="6">
    <location>
        <begin position="179"/>
        <end position="200"/>
    </location>
</feature>
<evidence type="ECO:0000256" key="5">
    <source>
        <dbReference type="ARBA" id="ARBA00023136"/>
    </source>
</evidence>
<comment type="similarity">
    <text evidence="6">Belongs to the binding-protein-dependent transport system permease family.</text>
</comment>
<dbReference type="Pfam" id="PF00528">
    <property type="entry name" value="BPD_transp_1"/>
    <property type="match status" value="1"/>
</dbReference>
<feature type="transmembrane region" description="Helical" evidence="6">
    <location>
        <begin position="20"/>
        <end position="40"/>
    </location>
</feature>
<evidence type="ECO:0000256" key="2">
    <source>
        <dbReference type="ARBA" id="ARBA00022448"/>
    </source>
</evidence>
<evidence type="ECO:0000256" key="1">
    <source>
        <dbReference type="ARBA" id="ARBA00004141"/>
    </source>
</evidence>
<dbReference type="GO" id="GO:0055085">
    <property type="term" value="P:transmembrane transport"/>
    <property type="evidence" value="ECO:0007669"/>
    <property type="project" value="InterPro"/>
</dbReference>
<evidence type="ECO:0000256" key="3">
    <source>
        <dbReference type="ARBA" id="ARBA00022692"/>
    </source>
</evidence>
<dbReference type="InterPro" id="IPR051204">
    <property type="entry name" value="ABC_transp_perm/SBD"/>
</dbReference>
<dbReference type="RefSeq" id="WP_183376811.1">
    <property type="nucleotide sequence ID" value="NZ_CBCSFZ010000042.1"/>
</dbReference>
<feature type="domain" description="ABC transmembrane type-1" evidence="7">
    <location>
        <begin position="15"/>
        <end position="197"/>
    </location>
</feature>
<comment type="subcellular location">
    <subcellularLocation>
        <location evidence="6">Cell membrane</location>
        <topology evidence="6">Multi-pass membrane protein</topology>
    </subcellularLocation>
    <subcellularLocation>
        <location evidence="1">Membrane</location>
        <topology evidence="1">Multi-pass membrane protein</topology>
    </subcellularLocation>
</comment>
<dbReference type="GO" id="GO:0031460">
    <property type="term" value="P:glycine betaine transport"/>
    <property type="evidence" value="ECO:0007669"/>
    <property type="project" value="TreeGrafter"/>
</dbReference>
<proteinExistence type="inferred from homology"/>
<gene>
    <name evidence="8" type="ORF">FHX50_001842</name>
</gene>
<feature type="transmembrane region" description="Helical" evidence="6">
    <location>
        <begin position="52"/>
        <end position="72"/>
    </location>
</feature>
<feature type="transmembrane region" description="Helical" evidence="6">
    <location>
        <begin position="149"/>
        <end position="167"/>
    </location>
</feature>
<keyword evidence="3 6" id="KW-0812">Transmembrane</keyword>
<protein>
    <submittedName>
        <fullName evidence="8">Osmoprotectant transport system permease protein</fullName>
    </submittedName>
</protein>
<evidence type="ECO:0000256" key="4">
    <source>
        <dbReference type="ARBA" id="ARBA00022989"/>
    </source>
</evidence>
<keyword evidence="9" id="KW-1185">Reference proteome</keyword>
<dbReference type="Gene3D" id="1.10.3720.10">
    <property type="entry name" value="MetI-like"/>
    <property type="match status" value="1"/>
</dbReference>
<feature type="transmembrane region" description="Helical" evidence="6">
    <location>
        <begin position="84"/>
        <end position="104"/>
    </location>
</feature>
<dbReference type="SUPFAM" id="SSF161098">
    <property type="entry name" value="MetI-like"/>
    <property type="match status" value="1"/>
</dbReference>
<dbReference type="GO" id="GO:0005886">
    <property type="term" value="C:plasma membrane"/>
    <property type="evidence" value="ECO:0007669"/>
    <property type="project" value="UniProtKB-SubCell"/>
</dbReference>
<dbReference type="InterPro" id="IPR000515">
    <property type="entry name" value="MetI-like"/>
</dbReference>